<dbReference type="PANTHER" id="PTHR31018:SF3">
    <property type="entry name" value="RECEPTOR PROTEIN-TYROSINE KINASE"/>
    <property type="match status" value="1"/>
</dbReference>
<protein>
    <recommendedName>
        <fullName evidence="10">Receptor L-domain domain-containing protein</fullName>
    </recommendedName>
</protein>
<evidence type="ECO:0000256" key="4">
    <source>
        <dbReference type="ARBA" id="ARBA00022729"/>
    </source>
</evidence>
<keyword evidence="9" id="KW-1185">Reference proteome</keyword>
<keyword evidence="5" id="KW-0325">Glycoprotein</keyword>
<name>A0A1V6T557_9EURO</name>
<dbReference type="SUPFAM" id="SSF52058">
    <property type="entry name" value="L domain-like"/>
    <property type="match status" value="2"/>
</dbReference>
<dbReference type="InterPro" id="IPR036941">
    <property type="entry name" value="Rcpt_L-dom_sf"/>
</dbReference>
<feature type="region of interest" description="Disordered" evidence="6">
    <location>
        <begin position="339"/>
        <end position="368"/>
    </location>
</feature>
<evidence type="ECO:0000256" key="2">
    <source>
        <dbReference type="ARBA" id="ARBA00022512"/>
    </source>
</evidence>
<comment type="subcellular location">
    <subcellularLocation>
        <location evidence="1">Secreted</location>
        <location evidence="1">Cell wall</location>
    </subcellularLocation>
</comment>
<reference evidence="9" key="1">
    <citation type="journal article" date="2017" name="Nat. Microbiol.">
        <title>Global analysis of biosynthetic gene clusters reveals vast potential of secondary metabolite production in Penicillium species.</title>
        <authorList>
            <person name="Nielsen J.C."/>
            <person name="Grijseels S."/>
            <person name="Prigent S."/>
            <person name="Ji B."/>
            <person name="Dainat J."/>
            <person name="Nielsen K.F."/>
            <person name="Frisvad J.C."/>
            <person name="Workman M."/>
            <person name="Nielsen J."/>
        </authorList>
    </citation>
    <scope>NUCLEOTIDE SEQUENCE [LARGE SCALE GENOMIC DNA]</scope>
    <source>
        <strain evidence="9">IBT 24891</strain>
    </source>
</reference>
<dbReference type="Gene3D" id="3.80.20.20">
    <property type="entry name" value="Receptor L-domain"/>
    <property type="match status" value="1"/>
</dbReference>
<dbReference type="OrthoDB" id="536881at2759"/>
<dbReference type="Proteomes" id="UP000191285">
    <property type="component" value="Unassembled WGS sequence"/>
</dbReference>
<gene>
    <name evidence="8" type="ORF">PENSTE_c012G04541</name>
</gene>
<feature type="chain" id="PRO_5010734281" description="Receptor L-domain domain-containing protein" evidence="7">
    <location>
        <begin position="20"/>
        <end position="396"/>
    </location>
</feature>
<accession>A0A1V6T557</accession>
<evidence type="ECO:0000256" key="5">
    <source>
        <dbReference type="ARBA" id="ARBA00023180"/>
    </source>
</evidence>
<dbReference type="InterPro" id="IPR051648">
    <property type="entry name" value="CWI-Assembly_Regulator"/>
</dbReference>
<organism evidence="8 9">
    <name type="scientific">Penicillium steckii</name>
    <dbReference type="NCBI Taxonomy" id="303698"/>
    <lineage>
        <taxon>Eukaryota</taxon>
        <taxon>Fungi</taxon>
        <taxon>Dikarya</taxon>
        <taxon>Ascomycota</taxon>
        <taxon>Pezizomycotina</taxon>
        <taxon>Eurotiomycetes</taxon>
        <taxon>Eurotiomycetidae</taxon>
        <taxon>Eurotiales</taxon>
        <taxon>Aspergillaceae</taxon>
        <taxon>Penicillium</taxon>
    </lineage>
</organism>
<feature type="compositionally biased region" description="Low complexity" evidence="6">
    <location>
        <begin position="347"/>
        <end position="368"/>
    </location>
</feature>
<evidence type="ECO:0000256" key="7">
    <source>
        <dbReference type="SAM" id="SignalP"/>
    </source>
</evidence>
<evidence type="ECO:0008006" key="10">
    <source>
        <dbReference type="Google" id="ProtNLM"/>
    </source>
</evidence>
<proteinExistence type="predicted"/>
<evidence type="ECO:0000256" key="6">
    <source>
        <dbReference type="SAM" id="MobiDB-lite"/>
    </source>
</evidence>
<dbReference type="STRING" id="303698.A0A1V6T557"/>
<feature type="signal peptide" evidence="7">
    <location>
        <begin position="1"/>
        <end position="19"/>
    </location>
</feature>
<evidence type="ECO:0000313" key="9">
    <source>
        <dbReference type="Proteomes" id="UP000191285"/>
    </source>
</evidence>
<sequence length="396" mass="41565">MSFVKYLLPALAATQLAFADSKCGDTKIENQSDAEGLASCSTVKGDISVSSDFSGSLSLSGVEKIDGDLTINNATQLTSFSADSVSEITGTFKLASLTTLSNLAFPKLDSVGSLDLKVLPALESLSFDTGVTTAGDVYIYDTKLGSLDGISLETVGAFDIENNRYLKTVNVNNLKNATGDITFASNYDALEIELPNLGDGKNLTCRNISSISVPSLKKLSGSLGFYGTDFKSFIAPNLTSTGDLVFMNNKKLSNISMSRLEKVNGGFQIARNDKLQEIDLPKLERVTGAIDFSGKFNTVEFGSLKEVSGGFNLQSTDGDFNCDTFKKMKNDIIHGKYSCEAKTDNPTTSNGKSGSSSSSSSSSGSSSTSSGAAVVNSGSVSAAGIATVFYAIAQLF</sequence>
<dbReference type="InterPro" id="IPR026906">
    <property type="entry name" value="LRR_5"/>
</dbReference>
<keyword evidence="4 7" id="KW-0732">Signal</keyword>
<keyword evidence="3" id="KW-0964">Secreted</keyword>
<evidence type="ECO:0000256" key="3">
    <source>
        <dbReference type="ARBA" id="ARBA00022525"/>
    </source>
</evidence>
<evidence type="ECO:0000256" key="1">
    <source>
        <dbReference type="ARBA" id="ARBA00004191"/>
    </source>
</evidence>
<evidence type="ECO:0000313" key="8">
    <source>
        <dbReference type="EMBL" id="OQE21326.1"/>
    </source>
</evidence>
<dbReference type="Pfam" id="PF13306">
    <property type="entry name" value="LRR_5"/>
    <property type="match status" value="1"/>
</dbReference>
<dbReference type="EMBL" id="MLKD01000012">
    <property type="protein sequence ID" value="OQE21326.1"/>
    <property type="molecule type" value="Genomic_DNA"/>
</dbReference>
<keyword evidence="2" id="KW-0134">Cell wall</keyword>
<dbReference type="Pfam" id="PF12454">
    <property type="entry name" value="Ecm33"/>
    <property type="match status" value="1"/>
</dbReference>
<dbReference type="PANTHER" id="PTHR31018">
    <property type="entry name" value="SPORULATION-SPECIFIC PROTEIN-RELATED"/>
    <property type="match status" value="1"/>
</dbReference>
<comment type="caution">
    <text evidence="8">The sequence shown here is derived from an EMBL/GenBank/DDBJ whole genome shotgun (WGS) entry which is preliminary data.</text>
</comment>
<dbReference type="AlphaFoldDB" id="A0A1V6T557"/>